<proteinExistence type="predicted"/>
<feature type="signal peptide" evidence="1">
    <location>
        <begin position="1"/>
        <end position="18"/>
    </location>
</feature>
<comment type="caution">
    <text evidence="2">The sequence shown here is derived from an EMBL/GenBank/DDBJ whole genome shotgun (WGS) entry which is preliminary data.</text>
</comment>
<gene>
    <name evidence="2" type="ORF">KVT40_008488</name>
</gene>
<dbReference type="AlphaFoldDB" id="A0A8K0KUL7"/>
<dbReference type="OrthoDB" id="3945205at2759"/>
<keyword evidence="1" id="KW-0732">Signal</keyword>
<accession>A0A8K0KUL7</accession>
<evidence type="ECO:0000256" key="1">
    <source>
        <dbReference type="SAM" id="SignalP"/>
    </source>
</evidence>
<dbReference type="Proteomes" id="UP000809789">
    <property type="component" value="Unassembled WGS sequence"/>
</dbReference>
<dbReference type="EMBL" id="JAESVG020000010">
    <property type="protein sequence ID" value="KAG8623512.1"/>
    <property type="molecule type" value="Genomic_DNA"/>
</dbReference>
<organism evidence="2 3">
    <name type="scientific">Elsinoe batatas</name>
    <dbReference type="NCBI Taxonomy" id="2601811"/>
    <lineage>
        <taxon>Eukaryota</taxon>
        <taxon>Fungi</taxon>
        <taxon>Dikarya</taxon>
        <taxon>Ascomycota</taxon>
        <taxon>Pezizomycotina</taxon>
        <taxon>Dothideomycetes</taxon>
        <taxon>Dothideomycetidae</taxon>
        <taxon>Myriangiales</taxon>
        <taxon>Elsinoaceae</taxon>
        <taxon>Elsinoe</taxon>
    </lineage>
</organism>
<evidence type="ECO:0000313" key="2">
    <source>
        <dbReference type="EMBL" id="KAG8623512.1"/>
    </source>
</evidence>
<keyword evidence="3" id="KW-1185">Reference proteome</keyword>
<evidence type="ECO:0000313" key="3">
    <source>
        <dbReference type="Proteomes" id="UP000809789"/>
    </source>
</evidence>
<protein>
    <submittedName>
        <fullName evidence="2">Uncharacterized protein</fullName>
    </submittedName>
</protein>
<feature type="chain" id="PRO_5035460718" evidence="1">
    <location>
        <begin position="19"/>
        <end position="431"/>
    </location>
</feature>
<sequence length="431" mass="45228">MHAHSILLVSFFATSSLAFPGAHLFRRAVCNADNCLRAVRASSAKPGSVSASADCSSFFRRTVTPCPVQCSTRSQRFPTTVTVTNTVDSTSTAIVGTTVISTVTTRLDSLTETMPTTVIVTNTFPVTTTTTRAPIKRDANGQPPRPLPEAPSPISHLLKRLTSSCTAPATGSASRVPTYASACAGTVRYSSACSCVGITTTATTLAAITVTDVTTSVVTVTPTFFATATATNVIPEISVSTSIDPKTFITTITTIIVPSPTTKTTDVTVTVTATSTPCNAYKFVVASGSKAGQYIIGDTPNERDISYGNVTFGASATSASTFVIRQNGRVYDNNIWGWTTLSDFAYYVVQMTDASQQFYKTISLFRTVGRGDSSVAGAAGRLSCTQGGGARVSFASCSQAPDDLHKIQSGFESFYDCATQDIAAFQVACPL</sequence>
<name>A0A8K0KUL7_9PEZI</name>
<reference evidence="2" key="1">
    <citation type="submission" date="2021-07" db="EMBL/GenBank/DDBJ databases">
        <title>Elsinoe batatas strain:CRI-CJ2 Genome sequencing and assembly.</title>
        <authorList>
            <person name="Huang L."/>
        </authorList>
    </citation>
    <scope>NUCLEOTIDE SEQUENCE</scope>
    <source>
        <strain evidence="2">CRI-CJ2</strain>
    </source>
</reference>